<name>A0A2G8KJI1_STIJA</name>
<dbReference type="AlphaFoldDB" id="A0A2G8KJI1"/>
<dbReference type="GO" id="GO:0042554">
    <property type="term" value="P:superoxide anion generation"/>
    <property type="evidence" value="ECO:0007669"/>
    <property type="project" value="TreeGrafter"/>
</dbReference>
<evidence type="ECO:0000256" key="2">
    <source>
        <dbReference type="ARBA" id="ARBA00022630"/>
    </source>
</evidence>
<evidence type="ECO:0000256" key="6">
    <source>
        <dbReference type="ARBA" id="ARBA00022857"/>
    </source>
</evidence>
<keyword evidence="3 11" id="KW-0812">Transmembrane</keyword>
<comment type="caution">
    <text evidence="13">The sequence shown here is derived from an EMBL/GenBank/DDBJ whole genome shotgun (WGS) entry which is preliminary data.</text>
</comment>
<evidence type="ECO:0000256" key="7">
    <source>
        <dbReference type="ARBA" id="ARBA00022989"/>
    </source>
</evidence>
<dbReference type="GO" id="GO:0009653">
    <property type="term" value="P:anatomical structure morphogenesis"/>
    <property type="evidence" value="ECO:0007669"/>
    <property type="project" value="UniProtKB-ARBA"/>
</dbReference>
<keyword evidence="14" id="KW-1185">Reference proteome</keyword>
<feature type="compositionally biased region" description="Basic and acidic residues" evidence="10">
    <location>
        <begin position="1"/>
        <end position="10"/>
    </location>
</feature>
<dbReference type="PROSITE" id="PS51384">
    <property type="entry name" value="FAD_FR"/>
    <property type="match status" value="1"/>
</dbReference>
<dbReference type="PANTHER" id="PTHR11972:SF208">
    <property type="entry name" value="DUAL OXIDASE-LIKE PROTEIN"/>
    <property type="match status" value="1"/>
</dbReference>
<dbReference type="SUPFAM" id="SSF63380">
    <property type="entry name" value="Riboflavin synthase domain-like"/>
    <property type="match status" value="1"/>
</dbReference>
<dbReference type="STRING" id="307972.A0A2G8KJI1"/>
<feature type="transmembrane region" description="Helical" evidence="11">
    <location>
        <begin position="131"/>
        <end position="150"/>
    </location>
</feature>
<evidence type="ECO:0000259" key="12">
    <source>
        <dbReference type="PROSITE" id="PS51384"/>
    </source>
</evidence>
<evidence type="ECO:0000256" key="9">
    <source>
        <dbReference type="ARBA" id="ARBA00023136"/>
    </source>
</evidence>
<dbReference type="FunFam" id="2.40.30.10:FF:000059">
    <property type="entry name" value="dual oxidase isoform X1"/>
    <property type="match status" value="1"/>
</dbReference>
<reference evidence="13 14" key="1">
    <citation type="journal article" date="2017" name="PLoS Biol.">
        <title>The sea cucumber genome provides insights into morphological evolution and visceral regeneration.</title>
        <authorList>
            <person name="Zhang X."/>
            <person name="Sun L."/>
            <person name="Yuan J."/>
            <person name="Sun Y."/>
            <person name="Gao Y."/>
            <person name="Zhang L."/>
            <person name="Li S."/>
            <person name="Dai H."/>
            <person name="Hamel J.F."/>
            <person name="Liu C."/>
            <person name="Yu Y."/>
            <person name="Liu S."/>
            <person name="Lin W."/>
            <person name="Guo K."/>
            <person name="Jin S."/>
            <person name="Xu P."/>
            <person name="Storey K.B."/>
            <person name="Huan P."/>
            <person name="Zhang T."/>
            <person name="Zhou Y."/>
            <person name="Zhang J."/>
            <person name="Lin C."/>
            <person name="Li X."/>
            <person name="Xing L."/>
            <person name="Huo D."/>
            <person name="Sun M."/>
            <person name="Wang L."/>
            <person name="Mercier A."/>
            <person name="Li F."/>
            <person name="Yang H."/>
            <person name="Xiang J."/>
        </authorList>
    </citation>
    <scope>NUCLEOTIDE SEQUENCE [LARGE SCALE GENOMIC DNA]</scope>
    <source>
        <strain evidence="13">Shaxun</strain>
        <tissue evidence="13">Muscle</tissue>
    </source>
</reference>
<keyword evidence="4" id="KW-0479">Metal-binding</keyword>
<protein>
    <submittedName>
        <fullName evidence="13">Putative dual oxidase 2</fullName>
    </submittedName>
</protein>
<dbReference type="GO" id="GO:0042742">
    <property type="term" value="P:defense response to bacterium"/>
    <property type="evidence" value="ECO:0007669"/>
    <property type="project" value="UniProtKB-ARBA"/>
</dbReference>
<dbReference type="EMBL" id="MRZV01000539">
    <property type="protein sequence ID" value="PIK48120.1"/>
    <property type="molecule type" value="Genomic_DNA"/>
</dbReference>
<dbReference type="GO" id="GO:0043020">
    <property type="term" value="C:NADPH oxidase complex"/>
    <property type="evidence" value="ECO:0007669"/>
    <property type="project" value="TreeGrafter"/>
</dbReference>
<proteinExistence type="predicted"/>
<keyword evidence="2" id="KW-0285">Flavoprotein</keyword>
<keyword evidence="6" id="KW-0521">NADP</keyword>
<feature type="region of interest" description="Disordered" evidence="10">
    <location>
        <begin position="81"/>
        <end position="129"/>
    </location>
</feature>
<feature type="transmembrane region" description="Helical" evidence="11">
    <location>
        <begin position="162"/>
        <end position="185"/>
    </location>
</feature>
<evidence type="ECO:0000313" key="13">
    <source>
        <dbReference type="EMBL" id="PIK48120.1"/>
    </source>
</evidence>
<dbReference type="GO" id="GO:0046872">
    <property type="term" value="F:metal ion binding"/>
    <property type="evidence" value="ECO:0007669"/>
    <property type="project" value="UniProtKB-KW"/>
</dbReference>
<gene>
    <name evidence="13" type="ORF">BSL78_14996</name>
</gene>
<evidence type="ECO:0000256" key="8">
    <source>
        <dbReference type="ARBA" id="ARBA00023002"/>
    </source>
</evidence>
<feature type="region of interest" description="Disordered" evidence="10">
    <location>
        <begin position="1"/>
        <end position="54"/>
    </location>
</feature>
<keyword evidence="8" id="KW-0560">Oxidoreductase</keyword>
<evidence type="ECO:0000256" key="4">
    <source>
        <dbReference type="ARBA" id="ARBA00022723"/>
    </source>
</evidence>
<dbReference type="Proteomes" id="UP000230750">
    <property type="component" value="Unassembled WGS sequence"/>
</dbReference>
<evidence type="ECO:0000256" key="3">
    <source>
        <dbReference type="ARBA" id="ARBA00022692"/>
    </source>
</evidence>
<feature type="domain" description="FAD-binding FR-type" evidence="12">
    <location>
        <begin position="212"/>
        <end position="311"/>
    </location>
</feature>
<comment type="subcellular location">
    <subcellularLocation>
        <location evidence="1">Membrane</location>
        <topology evidence="1">Multi-pass membrane protein</topology>
    </subcellularLocation>
</comment>
<keyword evidence="5" id="KW-0274">FAD</keyword>
<dbReference type="InterPro" id="IPR050369">
    <property type="entry name" value="RBOH/FRE"/>
</dbReference>
<evidence type="ECO:0000256" key="11">
    <source>
        <dbReference type="SAM" id="Phobius"/>
    </source>
</evidence>
<dbReference type="InterPro" id="IPR017927">
    <property type="entry name" value="FAD-bd_FR_type"/>
</dbReference>
<keyword evidence="9 11" id="KW-0472">Membrane</keyword>
<evidence type="ECO:0000313" key="14">
    <source>
        <dbReference type="Proteomes" id="UP000230750"/>
    </source>
</evidence>
<evidence type="ECO:0000256" key="5">
    <source>
        <dbReference type="ARBA" id="ARBA00022827"/>
    </source>
</evidence>
<sequence length="325" mass="36762">MASKSHETSNPHKVSMAHKASSFSRWLRPTRPLNLRRHPSPTRPPSPQGVHAIPGLQASSDLLGNNASKSFHQTYIPYKASQTHKASMPHKESMPHNTSMPRRPPSFTRLLRPRRPPSPTRHPCPTSRLQASSGVSGVLLVMVATVMYTFATPYARRRVFRFFWTAHQLYIVLFILCIVHGSARLVQTPDFFKFFLFPAIMFTIDKLISVSRRKVEIPVLKAQLLPSEVTNVVFTRPSTFEYKSGQWVRIACSALGAHEYHPFTLTSAPHEDNLSVHVRAVGPWTTALRKVYDPETLRDNHFPKYSSMDLMARAIKTGLSLKSLC</sequence>
<dbReference type="Gene3D" id="2.40.30.10">
    <property type="entry name" value="Translation factors"/>
    <property type="match status" value="1"/>
</dbReference>
<organism evidence="13 14">
    <name type="scientific">Stichopus japonicus</name>
    <name type="common">Sea cucumber</name>
    <dbReference type="NCBI Taxonomy" id="307972"/>
    <lineage>
        <taxon>Eukaryota</taxon>
        <taxon>Metazoa</taxon>
        <taxon>Echinodermata</taxon>
        <taxon>Eleutherozoa</taxon>
        <taxon>Echinozoa</taxon>
        <taxon>Holothuroidea</taxon>
        <taxon>Aspidochirotacea</taxon>
        <taxon>Aspidochirotida</taxon>
        <taxon>Stichopodidae</taxon>
        <taxon>Apostichopus</taxon>
    </lineage>
</organism>
<dbReference type="GO" id="GO:0016175">
    <property type="term" value="F:superoxide-generating NAD(P)H oxidase activity"/>
    <property type="evidence" value="ECO:0007669"/>
    <property type="project" value="UniProtKB-ARBA"/>
</dbReference>
<evidence type="ECO:0000256" key="10">
    <source>
        <dbReference type="SAM" id="MobiDB-lite"/>
    </source>
</evidence>
<dbReference type="InterPro" id="IPR017938">
    <property type="entry name" value="Riboflavin_synthase-like_b-brl"/>
</dbReference>
<keyword evidence="7 11" id="KW-1133">Transmembrane helix</keyword>
<evidence type="ECO:0000256" key="1">
    <source>
        <dbReference type="ARBA" id="ARBA00004141"/>
    </source>
</evidence>
<accession>A0A2G8KJI1</accession>
<dbReference type="Pfam" id="PF08022">
    <property type="entry name" value="FAD_binding_8"/>
    <property type="match status" value="1"/>
</dbReference>
<dbReference type="PANTHER" id="PTHR11972">
    <property type="entry name" value="NADPH OXIDASE"/>
    <property type="match status" value="1"/>
</dbReference>
<dbReference type="InterPro" id="IPR013112">
    <property type="entry name" value="FAD-bd_8"/>
</dbReference>
<dbReference type="OrthoDB" id="6019201at2759"/>